<keyword evidence="2" id="KW-1133">Transmembrane helix</keyword>
<name>A0A0N4YTC4_NIPBR</name>
<feature type="compositionally biased region" description="Polar residues" evidence="1">
    <location>
        <begin position="146"/>
        <end position="166"/>
    </location>
</feature>
<gene>
    <name evidence="3" type="ORF">NBR_LOCUS20497</name>
</gene>
<keyword evidence="4" id="KW-1185">Reference proteome</keyword>
<reference evidence="3 4" key="2">
    <citation type="submission" date="2018-11" db="EMBL/GenBank/DDBJ databases">
        <authorList>
            <consortium name="Pathogen Informatics"/>
        </authorList>
    </citation>
    <scope>NUCLEOTIDE SEQUENCE [LARGE SCALE GENOMIC DNA]</scope>
</reference>
<evidence type="ECO:0000256" key="2">
    <source>
        <dbReference type="SAM" id="Phobius"/>
    </source>
</evidence>
<sequence length="580" mass="65157">MTVSPALKSNLTKACKALIQAQGKIHADLFDPIDPAAPDSLQQLSVRRDLLTARLVDLQSAIDNVTFRRNAFFDSASSTQDQDEDQAAIDAYLREARVDETLVEARSALSTVQSQLDIVNRLTANIRTSDSLANPTQPGNVEEPSNRSVAPNSDTGTATQSCAPTSTTAYNYQSPSYGIAPAPPNNITAPQVQVPYNSQVYLDRLTLEPFYGDVTQFHKFWCAFELAVHNDPNMSPIHKFLYLQSLLKGEAQIVLQDLDPERPNYYQLVSLLRKRYDCPHKIRAMLHKQLQQLSPSRGSGSDLRNTWFRISGILHGLRKYEDFRTVLPLLDLVRGKFPVEIRQKLHDLEFQSGSEFDLDQVMQKLDIIISSRERYENSLTLGESMNINLVADSKFQWSCVETWSEHVVSVGNVSVLVTLLILAIYLGVALAEDRIMRSSVRAHRKIGPDVALPTEIVVNIEAVTMTIVAVIVLLGVTIHLVVHPVMDASDEVRRTVIALDRPHTIVNVRTLTMNIAVATEVVHQLDVFHSRQFDSVQHHHPHVQVRRIRDATAQVADRIRYTITHLQTLLTKFQTTLRLC</sequence>
<evidence type="ECO:0000313" key="5">
    <source>
        <dbReference type="WBParaSite" id="NBR_0002049601-mRNA-1"/>
    </source>
</evidence>
<feature type="transmembrane region" description="Helical" evidence="2">
    <location>
        <begin position="413"/>
        <end position="431"/>
    </location>
</feature>
<evidence type="ECO:0000313" key="4">
    <source>
        <dbReference type="Proteomes" id="UP000271162"/>
    </source>
</evidence>
<feature type="transmembrane region" description="Helical" evidence="2">
    <location>
        <begin position="462"/>
        <end position="482"/>
    </location>
</feature>
<dbReference type="InterPro" id="IPR005312">
    <property type="entry name" value="DUF1759"/>
</dbReference>
<reference evidence="5" key="1">
    <citation type="submission" date="2017-02" db="UniProtKB">
        <authorList>
            <consortium name="WormBaseParasite"/>
        </authorList>
    </citation>
    <scope>IDENTIFICATION</scope>
</reference>
<dbReference type="PANTHER" id="PTHR22954">
    <property type="entry name" value="RETROVIRAL PROTEASE-RELATED"/>
    <property type="match status" value="1"/>
</dbReference>
<dbReference type="PANTHER" id="PTHR22954:SF3">
    <property type="entry name" value="PROTEIN CBG08539"/>
    <property type="match status" value="1"/>
</dbReference>
<protein>
    <submittedName>
        <fullName evidence="5">ANK_REP_REGION domain-containing protein</fullName>
    </submittedName>
</protein>
<keyword evidence="2" id="KW-0472">Membrane</keyword>
<dbReference type="EMBL" id="UYSL01025194">
    <property type="protein sequence ID" value="VDL84234.1"/>
    <property type="molecule type" value="Genomic_DNA"/>
</dbReference>
<proteinExistence type="predicted"/>
<accession>A0A0N4YTC4</accession>
<dbReference type="AlphaFoldDB" id="A0A0N4YTC4"/>
<feature type="region of interest" description="Disordered" evidence="1">
    <location>
        <begin position="129"/>
        <end position="166"/>
    </location>
</feature>
<dbReference type="WBParaSite" id="NBR_0002049601-mRNA-1">
    <property type="protein sequence ID" value="NBR_0002049601-mRNA-1"/>
    <property type="gene ID" value="NBR_0002049601"/>
</dbReference>
<organism evidence="5">
    <name type="scientific">Nippostrongylus brasiliensis</name>
    <name type="common">Rat hookworm</name>
    <dbReference type="NCBI Taxonomy" id="27835"/>
    <lineage>
        <taxon>Eukaryota</taxon>
        <taxon>Metazoa</taxon>
        <taxon>Ecdysozoa</taxon>
        <taxon>Nematoda</taxon>
        <taxon>Chromadorea</taxon>
        <taxon>Rhabditida</taxon>
        <taxon>Rhabditina</taxon>
        <taxon>Rhabditomorpha</taxon>
        <taxon>Strongyloidea</taxon>
        <taxon>Heligmosomidae</taxon>
        <taxon>Nippostrongylus</taxon>
    </lineage>
</organism>
<evidence type="ECO:0000313" key="3">
    <source>
        <dbReference type="EMBL" id="VDL84234.1"/>
    </source>
</evidence>
<keyword evidence="2" id="KW-0812">Transmembrane</keyword>
<dbReference type="Pfam" id="PF03564">
    <property type="entry name" value="DUF1759"/>
    <property type="match status" value="1"/>
</dbReference>
<evidence type="ECO:0000256" key="1">
    <source>
        <dbReference type="SAM" id="MobiDB-lite"/>
    </source>
</evidence>
<dbReference type="Proteomes" id="UP000271162">
    <property type="component" value="Unassembled WGS sequence"/>
</dbReference>
<feature type="compositionally biased region" description="Polar residues" evidence="1">
    <location>
        <begin position="129"/>
        <end position="139"/>
    </location>
</feature>